<feature type="region of interest" description="Disordered" evidence="1">
    <location>
        <begin position="503"/>
        <end position="556"/>
    </location>
</feature>
<feature type="compositionally biased region" description="Pro residues" evidence="1">
    <location>
        <begin position="505"/>
        <end position="525"/>
    </location>
</feature>
<feature type="compositionally biased region" description="Low complexity" evidence="1">
    <location>
        <begin position="666"/>
        <end position="700"/>
    </location>
</feature>
<feature type="compositionally biased region" description="Low complexity" evidence="1">
    <location>
        <begin position="709"/>
        <end position="731"/>
    </location>
</feature>
<accession>A0ABN8NGB0</accession>
<comment type="caution">
    <text evidence="2">The sequence shown here is derived from an EMBL/GenBank/DDBJ whole genome shotgun (WGS) entry which is preliminary data.</text>
</comment>
<reference evidence="2 3" key="1">
    <citation type="submission" date="2022-05" db="EMBL/GenBank/DDBJ databases">
        <authorList>
            <consortium name="Genoscope - CEA"/>
            <person name="William W."/>
        </authorList>
    </citation>
    <scope>NUCLEOTIDE SEQUENCE [LARGE SCALE GENOMIC DNA]</scope>
</reference>
<feature type="compositionally biased region" description="Low complexity" evidence="1">
    <location>
        <begin position="526"/>
        <end position="556"/>
    </location>
</feature>
<dbReference type="Proteomes" id="UP001159405">
    <property type="component" value="Unassembled WGS sequence"/>
</dbReference>
<dbReference type="EMBL" id="CALNXK010000021">
    <property type="protein sequence ID" value="CAH3108326.1"/>
    <property type="molecule type" value="Genomic_DNA"/>
</dbReference>
<evidence type="ECO:0000313" key="2">
    <source>
        <dbReference type="EMBL" id="CAH3108326.1"/>
    </source>
</evidence>
<organism evidence="2 3">
    <name type="scientific">Porites lobata</name>
    <dbReference type="NCBI Taxonomy" id="104759"/>
    <lineage>
        <taxon>Eukaryota</taxon>
        <taxon>Metazoa</taxon>
        <taxon>Cnidaria</taxon>
        <taxon>Anthozoa</taxon>
        <taxon>Hexacorallia</taxon>
        <taxon>Scleractinia</taxon>
        <taxon>Fungiina</taxon>
        <taxon>Poritidae</taxon>
        <taxon>Porites</taxon>
    </lineage>
</organism>
<proteinExistence type="predicted"/>
<evidence type="ECO:0000256" key="1">
    <source>
        <dbReference type="SAM" id="MobiDB-lite"/>
    </source>
</evidence>
<name>A0ABN8NGB0_9CNID</name>
<protein>
    <submittedName>
        <fullName evidence="2">Uncharacterized protein</fullName>
    </submittedName>
</protein>
<evidence type="ECO:0000313" key="3">
    <source>
        <dbReference type="Proteomes" id="UP001159405"/>
    </source>
</evidence>
<gene>
    <name evidence="2" type="ORF">PLOB_00017778</name>
</gene>
<sequence length="950" mass="102161">MVQNVEVNLGEKQKGTLHATVGIRVLNKTSEGYWFLMRFNVSHVGGNEDIGRDVQIRTNYYVVRLQRLDSRTANNGTVRLVELYGNYSTSEEPLRLVFGILEQLLPPLKRDLYEDVDGIKGAGFNSIHPEESLLLPRPVKMHREANTSDKDIIRVRNHFNNSDFTNTSSEVDIDMNMTYSDFATVNKSSGMILESSSHFYTELNLGEFIDNNGGRNDTISTITKVNLTRHLWLVETENFDFLKIYPNVFVKLKVSKASTFSLNETEKFPYNATNSSETPTNFSAPMQQHNSTNSSITSLKRVRRANDEDNKIIREIWAKTEPLYLGAEETFALFVKEVLGFKVKGSAIFSVKFGSEGLKESVSVPVHALRLGVDFALKVKVNIKLSFPPSKNSLNPVKLTVQIEPFSEVTASIKGYISAHAIRAGAYGEGTLVRIGLPVTLSYCDKRWCITLCLSLKALELDAGIFYQWWNVWKWDWGERRTIHDFGKWAALQKNLKLFNKCTAPPTPKTDPKPNPNPDPEPKPNPASTTATSTTSSIAPSMASSNSSVTRTETTTSTITTTSILTSTVTVCTPSPSYVFTLAERPSATISSLTNASSMEGKSRKFTTTSEASIFSLEVIPAVTSMEAKLSIATEGMTSLTLQETTPLPQTKTTTSDAETRTATAANTLATETTAGSNSPATTPGTKTTETKTVSSSTASMPRSLLNVTPTTGTEDTPTTNVSASNTSATQTKLTLTSGEATSAQGLPDLTVSAPATVTVVQVTRMDTAKASVTNTATSTPLSKVSYPSTLVTPNKQVTTTNTDGITPSTASVITAITSTVALEAAKTSSTKTLDIGSTKSASPTATSSTKTTAILTVKGTAATPSTVLTAATVGSTATEIISPAPENMPSIALDSLATTINSEASSVIKATTSRNAEASTPELTFILTTSATATTPTQEVPVTFPEAVD</sequence>
<keyword evidence="3" id="KW-1185">Reference proteome</keyword>
<feature type="region of interest" description="Disordered" evidence="1">
    <location>
        <begin position="271"/>
        <end position="295"/>
    </location>
</feature>
<feature type="region of interest" description="Disordered" evidence="1">
    <location>
        <begin position="666"/>
        <end position="731"/>
    </location>
</feature>